<dbReference type="InterPro" id="IPR024131">
    <property type="entry name" value="UPF0489"/>
</dbReference>
<dbReference type="VEuPathDB" id="VectorBase:RPRC014801"/>
<dbReference type="PANTHER" id="PTHR13225">
    <property type="entry name" value="MISEXPRESSION SUPPRESSOR OF RAS 6"/>
    <property type="match status" value="1"/>
</dbReference>
<evidence type="ECO:0000256" key="1">
    <source>
        <dbReference type="ARBA" id="ARBA00007099"/>
    </source>
</evidence>
<dbReference type="PANTHER" id="PTHR13225:SF3">
    <property type="entry name" value="UPF0489 PROTEIN C5ORF22"/>
    <property type="match status" value="1"/>
</dbReference>
<dbReference type="Proteomes" id="UP000015103">
    <property type="component" value="Unassembled WGS sequence"/>
</dbReference>
<reference evidence="2" key="1">
    <citation type="submission" date="2015-05" db="UniProtKB">
        <authorList>
            <consortium name="EnsemblMetazoa"/>
        </authorList>
    </citation>
    <scope>IDENTIFICATION</scope>
</reference>
<dbReference type="AlphaFoldDB" id="T1IET2"/>
<proteinExistence type="inferred from homology"/>
<evidence type="ECO:0000313" key="2">
    <source>
        <dbReference type="EnsemblMetazoa" id="RPRC014801-PA"/>
    </source>
</evidence>
<name>T1IET2_RHOPR</name>
<comment type="similarity">
    <text evidence="1">Belongs to the UPF0489 family.</text>
</comment>
<dbReference type="EMBL" id="ACPB03014901">
    <property type="status" value="NOT_ANNOTATED_CDS"/>
    <property type="molecule type" value="Genomic_DNA"/>
</dbReference>
<accession>T1IET2</accession>
<dbReference type="EMBL" id="ACPB03014902">
    <property type="status" value="NOT_ANNOTATED_CDS"/>
    <property type="molecule type" value="Genomic_DNA"/>
</dbReference>
<dbReference type="OMA" id="ICTTTIR"/>
<dbReference type="EMBL" id="ACPB03014894">
    <property type="status" value="NOT_ANNOTATED_CDS"/>
    <property type="molecule type" value="Genomic_DNA"/>
</dbReference>
<keyword evidence="3" id="KW-1185">Reference proteome</keyword>
<dbReference type="EMBL" id="ACPB03014897">
    <property type="status" value="NOT_ANNOTATED_CDS"/>
    <property type="molecule type" value="Genomic_DNA"/>
</dbReference>
<dbReference type="HOGENOM" id="CLU_1212437_0_0_1"/>
<protein>
    <submittedName>
        <fullName evidence="2">Uncharacterized protein</fullName>
    </submittedName>
</protein>
<organism evidence="2 3">
    <name type="scientific">Rhodnius prolixus</name>
    <name type="common">Triatomid bug</name>
    <dbReference type="NCBI Taxonomy" id="13249"/>
    <lineage>
        <taxon>Eukaryota</taxon>
        <taxon>Metazoa</taxon>
        <taxon>Ecdysozoa</taxon>
        <taxon>Arthropoda</taxon>
        <taxon>Hexapoda</taxon>
        <taxon>Insecta</taxon>
        <taxon>Pterygota</taxon>
        <taxon>Neoptera</taxon>
        <taxon>Paraneoptera</taxon>
        <taxon>Hemiptera</taxon>
        <taxon>Heteroptera</taxon>
        <taxon>Panheteroptera</taxon>
        <taxon>Cimicomorpha</taxon>
        <taxon>Reduviidae</taxon>
        <taxon>Triatominae</taxon>
        <taxon>Rhodnius</taxon>
    </lineage>
</organism>
<dbReference type="InParanoid" id="T1IET2"/>
<dbReference type="EMBL" id="ACPB03014896">
    <property type="status" value="NOT_ANNOTATED_CDS"/>
    <property type="molecule type" value="Genomic_DNA"/>
</dbReference>
<dbReference type="EnsemblMetazoa" id="RPRC014801-RA">
    <property type="protein sequence ID" value="RPRC014801-PA"/>
    <property type="gene ID" value="RPRC014801"/>
</dbReference>
<dbReference type="EMBL" id="ACPB03014898">
    <property type="status" value="NOT_ANNOTATED_CDS"/>
    <property type="molecule type" value="Genomic_DNA"/>
</dbReference>
<dbReference type="Pfam" id="PF12640">
    <property type="entry name" value="UPF0489"/>
    <property type="match status" value="1"/>
</dbReference>
<sequence length="229" mass="26136">MSEEASTSGPRPRKILKITNEILVYIEEDHNEVLPHIYRLIGSKKLPIEGNTLVHLDSHPDMLVPKCMNADAVWDKQELFSKLSIENWMMPGVYAGHFTRLVWIKPHWSHQIEDGVHPFTIGKETSTSEIRLTCPVGYFVSEALYTPVHKLENTRDVVLEVATFNGKPENDAAVISKMNLDAPQGLILDIDLDFFSTMNPFKSLYKNADLYESLKVLYWFESPTSTETQ</sequence>
<dbReference type="EMBL" id="ACPB03014903">
    <property type="status" value="NOT_ANNOTATED_CDS"/>
    <property type="molecule type" value="Genomic_DNA"/>
</dbReference>
<dbReference type="EMBL" id="ACPB03014895">
    <property type="status" value="NOT_ANNOTATED_CDS"/>
    <property type="molecule type" value="Genomic_DNA"/>
</dbReference>
<dbReference type="EMBL" id="ACPB03014899">
    <property type="status" value="NOT_ANNOTATED_CDS"/>
    <property type="molecule type" value="Genomic_DNA"/>
</dbReference>
<dbReference type="STRING" id="13249.T1IET2"/>
<evidence type="ECO:0000313" key="3">
    <source>
        <dbReference type="Proteomes" id="UP000015103"/>
    </source>
</evidence>
<dbReference type="eggNOG" id="ENOG502QW2U">
    <property type="taxonomic scope" value="Eukaryota"/>
</dbReference>
<dbReference type="EMBL" id="ACPB03014900">
    <property type="status" value="NOT_ANNOTATED_CDS"/>
    <property type="molecule type" value="Genomic_DNA"/>
</dbReference>